<protein>
    <submittedName>
        <fullName evidence="1">Uncharacterized protein</fullName>
    </submittedName>
</protein>
<dbReference type="KEGG" id="vg:26634040"/>
<reference evidence="1 2" key="1">
    <citation type="submission" date="2014-12" db="EMBL/GenBank/DDBJ databases">
        <title>Complete genome sequences of three Vibrio cholerae specific bacteriophages.</title>
        <authorList>
            <person name="Bhandare S.G."/>
            <person name="Warry A."/>
            <person name="Emes R.D."/>
            <person name="Hooton S.P.T."/>
            <person name="Barrow P.A."/>
            <person name="Atterbury R.J."/>
        </authorList>
    </citation>
    <scope>NUCLEOTIDE SEQUENCE [LARGE SCALE GENOMIC DNA]</scope>
</reference>
<proteinExistence type="predicted"/>
<evidence type="ECO:0000313" key="2">
    <source>
        <dbReference type="Proteomes" id="UP000031804"/>
    </source>
</evidence>
<accession>A0A0B5HAQ5</accession>
<keyword evidence="2" id="KW-1185">Reference proteome</keyword>
<dbReference type="RefSeq" id="YP_009207527.1">
    <property type="nucleotide sequence ID" value="NC_028895.1"/>
</dbReference>
<sequence length="95" mass="10768">MSKADWWEYYSVAEAVLGMDENSDEELVEEELQEVFGVSFDQFCSIASALLPLTPPIKTYLGERVVNAFVTPVEGGYVALVQQEYKHEKKTDETK</sequence>
<dbReference type="Proteomes" id="UP000031804">
    <property type="component" value="Segment"/>
</dbReference>
<dbReference type="EMBL" id="KP280063">
    <property type="protein sequence ID" value="AJF40829.1"/>
    <property type="molecule type" value="Genomic_DNA"/>
</dbReference>
<dbReference type="OrthoDB" id="33633at10239"/>
<evidence type="ECO:0000313" key="1">
    <source>
        <dbReference type="EMBL" id="AJF40829.1"/>
    </source>
</evidence>
<name>A0A0B5HAQ5_9CAUD</name>
<dbReference type="GeneID" id="26634040"/>
<gene>
    <name evidence="1" type="ORF">SBVP3_0062</name>
</gene>
<organism evidence="1 2">
    <name type="scientific">Vibrio phage phi 3</name>
    <dbReference type="NCBI Taxonomy" id="1589298"/>
    <lineage>
        <taxon>Viruses</taxon>
        <taxon>Duplodnaviria</taxon>
        <taxon>Heunggongvirae</taxon>
        <taxon>Uroviricota</taxon>
        <taxon>Caudoviricetes</taxon>
        <taxon>Demerecviridae</taxon>
        <taxon>Ermolyevavirinae</taxon>
        <taxon>Jesfedecavirus</taxon>
        <taxon>Jesfedecavirus phi3</taxon>
    </lineage>
</organism>